<reference evidence="1" key="1">
    <citation type="submission" date="2023-04" db="EMBL/GenBank/DDBJ databases">
        <title>A chromosome-level genome assembly of the parasitoid wasp Eretmocerus hayati.</title>
        <authorList>
            <person name="Zhong Y."/>
            <person name="Liu S."/>
            <person name="Liu Y."/>
        </authorList>
    </citation>
    <scope>NUCLEOTIDE SEQUENCE</scope>
    <source>
        <strain evidence="1">ZJU_SS_LIU_2023</strain>
    </source>
</reference>
<proteinExistence type="predicted"/>
<dbReference type="Proteomes" id="UP001239111">
    <property type="component" value="Chromosome 1"/>
</dbReference>
<protein>
    <submittedName>
        <fullName evidence="1">Uncharacterized protein</fullName>
    </submittedName>
</protein>
<accession>A0ACC2PLE9</accession>
<keyword evidence="2" id="KW-1185">Reference proteome</keyword>
<name>A0ACC2PLE9_9HYME</name>
<evidence type="ECO:0000313" key="1">
    <source>
        <dbReference type="EMBL" id="KAJ8684245.1"/>
    </source>
</evidence>
<comment type="caution">
    <text evidence="1">The sequence shown here is derived from an EMBL/GenBank/DDBJ whole genome shotgun (WGS) entry which is preliminary data.</text>
</comment>
<gene>
    <name evidence="1" type="ORF">QAD02_020037</name>
</gene>
<sequence>MKEHPDYKYRPRRKPKSVIKKENKFSLSLGALASMGGAGAPGHQEHPHHGPLGPMSRGLLLGPGGALAAHPFIPAGPHGSEHELKIPRFFSASFPSLQYYQFQQKMVDDLGNSKFAADLALHALYNSGGGFYPSSGHHHNHLNWPGLSPSTCFSSNCNYPNLPKELKRPSLGSGVKPEERPFPSPARPEDEPYDLKPHHQHHQQHPHQAAEDERSRDRFSTSTPSSDSPPRELMSESSPPPPPPPAQPQRPDLGSFSSPACHMKANAGSPGAELPGEPLAHRWGTRMVLAWTTSSTWTTAGSWAGSGNSYKFESRRCVVAWVIVALGATVSPSEGSER</sequence>
<dbReference type="EMBL" id="CM056741">
    <property type="protein sequence ID" value="KAJ8684245.1"/>
    <property type="molecule type" value="Genomic_DNA"/>
</dbReference>
<organism evidence="1 2">
    <name type="scientific">Eretmocerus hayati</name>
    <dbReference type="NCBI Taxonomy" id="131215"/>
    <lineage>
        <taxon>Eukaryota</taxon>
        <taxon>Metazoa</taxon>
        <taxon>Ecdysozoa</taxon>
        <taxon>Arthropoda</taxon>
        <taxon>Hexapoda</taxon>
        <taxon>Insecta</taxon>
        <taxon>Pterygota</taxon>
        <taxon>Neoptera</taxon>
        <taxon>Endopterygota</taxon>
        <taxon>Hymenoptera</taxon>
        <taxon>Apocrita</taxon>
        <taxon>Proctotrupomorpha</taxon>
        <taxon>Chalcidoidea</taxon>
        <taxon>Aphelinidae</taxon>
        <taxon>Aphelininae</taxon>
        <taxon>Eretmocerus</taxon>
    </lineage>
</organism>
<evidence type="ECO:0000313" key="2">
    <source>
        <dbReference type="Proteomes" id="UP001239111"/>
    </source>
</evidence>